<dbReference type="PANTHER" id="PTHR38848">
    <property type="entry name" value="G-PROTEIN COUPLED RECEPTORS FAMILY 3 PROFILE DOMAIN-CONTAINING PROTEIN"/>
    <property type="match status" value="1"/>
</dbReference>
<feature type="transmembrane region" description="Helical" evidence="1">
    <location>
        <begin position="280"/>
        <end position="304"/>
    </location>
</feature>
<organism evidence="3 4">
    <name type="scientific">Melanomma pulvis-pyrius CBS 109.77</name>
    <dbReference type="NCBI Taxonomy" id="1314802"/>
    <lineage>
        <taxon>Eukaryota</taxon>
        <taxon>Fungi</taxon>
        <taxon>Dikarya</taxon>
        <taxon>Ascomycota</taxon>
        <taxon>Pezizomycotina</taxon>
        <taxon>Dothideomycetes</taxon>
        <taxon>Pleosporomycetidae</taxon>
        <taxon>Pleosporales</taxon>
        <taxon>Melanommataceae</taxon>
        <taxon>Melanomma</taxon>
    </lineage>
</organism>
<name>A0A6A6XPW7_9PLEO</name>
<evidence type="ECO:0000313" key="4">
    <source>
        <dbReference type="Proteomes" id="UP000799757"/>
    </source>
</evidence>
<keyword evidence="4" id="KW-1185">Reference proteome</keyword>
<evidence type="ECO:0000256" key="2">
    <source>
        <dbReference type="SAM" id="SignalP"/>
    </source>
</evidence>
<feature type="chain" id="PRO_5025462965" description="G-protein coupled receptors family 1 profile domain-containing protein" evidence="2">
    <location>
        <begin position="16"/>
        <end position="365"/>
    </location>
</feature>
<dbReference type="OrthoDB" id="3210850at2759"/>
<proteinExistence type="predicted"/>
<dbReference type="AlphaFoldDB" id="A0A6A6XPW7"/>
<feature type="transmembrane region" description="Helical" evidence="1">
    <location>
        <begin position="117"/>
        <end position="142"/>
    </location>
</feature>
<feature type="transmembrane region" description="Helical" evidence="1">
    <location>
        <begin position="163"/>
        <end position="186"/>
    </location>
</feature>
<feature type="transmembrane region" description="Helical" evidence="1">
    <location>
        <begin position="88"/>
        <end position="111"/>
    </location>
</feature>
<reference evidence="3" key="1">
    <citation type="journal article" date="2020" name="Stud. Mycol.">
        <title>101 Dothideomycetes genomes: a test case for predicting lifestyles and emergence of pathogens.</title>
        <authorList>
            <person name="Haridas S."/>
            <person name="Albert R."/>
            <person name="Binder M."/>
            <person name="Bloem J."/>
            <person name="Labutti K."/>
            <person name="Salamov A."/>
            <person name="Andreopoulos B."/>
            <person name="Baker S."/>
            <person name="Barry K."/>
            <person name="Bills G."/>
            <person name="Bluhm B."/>
            <person name="Cannon C."/>
            <person name="Castanera R."/>
            <person name="Culley D."/>
            <person name="Daum C."/>
            <person name="Ezra D."/>
            <person name="Gonzalez J."/>
            <person name="Henrissat B."/>
            <person name="Kuo A."/>
            <person name="Liang C."/>
            <person name="Lipzen A."/>
            <person name="Lutzoni F."/>
            <person name="Magnuson J."/>
            <person name="Mondo S."/>
            <person name="Nolan M."/>
            <person name="Ohm R."/>
            <person name="Pangilinan J."/>
            <person name="Park H.-J."/>
            <person name="Ramirez L."/>
            <person name="Alfaro M."/>
            <person name="Sun H."/>
            <person name="Tritt A."/>
            <person name="Yoshinaga Y."/>
            <person name="Zwiers L.-H."/>
            <person name="Turgeon B."/>
            <person name="Goodwin S."/>
            <person name="Spatafora J."/>
            <person name="Crous P."/>
            <person name="Grigoriev I."/>
        </authorList>
    </citation>
    <scope>NUCLEOTIDE SEQUENCE</scope>
    <source>
        <strain evidence="3">CBS 109.77</strain>
    </source>
</reference>
<accession>A0A6A6XPW7</accession>
<keyword evidence="1" id="KW-0472">Membrane</keyword>
<keyword evidence="2" id="KW-0732">Signal</keyword>
<evidence type="ECO:0008006" key="5">
    <source>
        <dbReference type="Google" id="ProtNLM"/>
    </source>
</evidence>
<keyword evidence="1" id="KW-0812">Transmembrane</keyword>
<gene>
    <name evidence="3" type="ORF">K505DRAFT_394712</name>
</gene>
<feature type="transmembrane region" description="Helical" evidence="1">
    <location>
        <begin position="206"/>
        <end position="229"/>
    </location>
</feature>
<dbReference type="PANTHER" id="PTHR38848:SF3">
    <property type="entry name" value="G-PROTEIN COUPLED RECEPTORS FAMILY 3 PROFILE DOMAIN-CONTAINING PROTEIN"/>
    <property type="match status" value="1"/>
</dbReference>
<keyword evidence="1" id="KW-1133">Transmembrane helix</keyword>
<protein>
    <recommendedName>
        <fullName evidence="5">G-protein coupled receptors family 1 profile domain-containing protein</fullName>
    </recommendedName>
</protein>
<feature type="transmembrane region" description="Helical" evidence="1">
    <location>
        <begin position="56"/>
        <end position="76"/>
    </location>
</feature>
<sequence length="365" mass="40050">MIAWFWMPFTFTVSSTPVPSLAPLWSSRHPPNATAPFNFDVPETIIYGESPTSRTIYTVVSLACISLLTGMLGYRAKQLGWHQLRTLNLTRILVLILNFLAVSFVTSAAVVESGLGLYTSSVCHSAIAICLAFYLGSKVAMYTFLVERAHAMRAPYMPRRRDWIWLMGMLSIAGGFGSIAICGFLWPISDISSRDGRCRIGLPLKVTIPLLSFDVVINMALTAIFIYLLQPLLRFGGMNAAVTANIFTKGLRRIMKRTGHGHNSDIYPMNSNFLKSIEALLWRSFIGSLLVMLPTVGNLAALYSLQGRELGWLCLTICTFDAVTWAVCVIHWLTVGSTEVDERALALLAQGDAASNVSTGLAPSV</sequence>
<evidence type="ECO:0000256" key="1">
    <source>
        <dbReference type="SAM" id="Phobius"/>
    </source>
</evidence>
<feature type="signal peptide" evidence="2">
    <location>
        <begin position="1"/>
        <end position="15"/>
    </location>
</feature>
<feature type="transmembrane region" description="Helical" evidence="1">
    <location>
        <begin position="310"/>
        <end position="333"/>
    </location>
</feature>
<dbReference type="EMBL" id="MU001785">
    <property type="protein sequence ID" value="KAF2798399.1"/>
    <property type="molecule type" value="Genomic_DNA"/>
</dbReference>
<evidence type="ECO:0000313" key="3">
    <source>
        <dbReference type="EMBL" id="KAF2798399.1"/>
    </source>
</evidence>
<dbReference type="Proteomes" id="UP000799757">
    <property type="component" value="Unassembled WGS sequence"/>
</dbReference>